<dbReference type="Proteomes" id="UP000198915">
    <property type="component" value="Unassembled WGS sequence"/>
</dbReference>
<dbReference type="PANTHER" id="PTHR30204">
    <property type="entry name" value="REDOX-CYCLING DRUG-SENSING TRANSCRIPTIONAL ACTIVATOR SOXR"/>
    <property type="match status" value="1"/>
</dbReference>
<dbReference type="STRING" id="1884381.SAMN05518846_10922"/>
<dbReference type="PROSITE" id="PS50937">
    <property type="entry name" value="HTH_MERR_2"/>
    <property type="match status" value="1"/>
</dbReference>
<dbReference type="GO" id="GO:0003677">
    <property type="term" value="F:DNA binding"/>
    <property type="evidence" value="ECO:0007669"/>
    <property type="project" value="UniProtKB-KW"/>
</dbReference>
<dbReference type="RefSeq" id="WP_092269805.1">
    <property type="nucleotide sequence ID" value="NZ_FORT01000009.1"/>
</dbReference>
<evidence type="ECO:0000256" key="3">
    <source>
        <dbReference type="ARBA" id="ARBA00023125"/>
    </source>
</evidence>
<evidence type="ECO:0000256" key="5">
    <source>
        <dbReference type="SAM" id="Coils"/>
    </source>
</evidence>
<dbReference type="InterPro" id="IPR000551">
    <property type="entry name" value="MerR-type_HTH_dom"/>
</dbReference>
<dbReference type="EMBL" id="FORT01000009">
    <property type="protein sequence ID" value="SFK13567.1"/>
    <property type="molecule type" value="Genomic_DNA"/>
</dbReference>
<evidence type="ECO:0000256" key="2">
    <source>
        <dbReference type="ARBA" id="ARBA00023015"/>
    </source>
</evidence>
<keyword evidence="8" id="KW-1185">Reference proteome</keyword>
<evidence type="ECO:0000313" key="7">
    <source>
        <dbReference type="EMBL" id="SFK13567.1"/>
    </source>
</evidence>
<evidence type="ECO:0000313" key="8">
    <source>
        <dbReference type="Proteomes" id="UP000198915"/>
    </source>
</evidence>
<evidence type="ECO:0000256" key="1">
    <source>
        <dbReference type="ARBA" id="ARBA00022491"/>
    </source>
</evidence>
<proteinExistence type="predicted"/>
<dbReference type="SUPFAM" id="SSF46955">
    <property type="entry name" value="Putative DNA-binding domain"/>
    <property type="match status" value="1"/>
</dbReference>
<sequence>MFLIGEISKLFQIDIRTLRYYDDIDLFKPAHVDEKTGYRYYSIEQFEQLNTILYLKALNIPLKNVKYFLENRDIDRILQLLEEQQRETQRRIHEFMQIEKKIASRIHQIMDATQKEELDKIKEVSIPERMIVRLKQKIQKNDSLEMSIRLLENSTRMKSTIFLGKVGLLLDVEKVKERSFEEYDSIFVIMENESLEMEEAQATTLPAGQYATIRFTGTHADASFYYEKLLDYFKRKGYEMTEDAIEITLIDYGLTNDRSKFVTEIQIRVKTSREAGLPPEQ</sequence>
<accession>A0A1I3X2X9</accession>
<reference evidence="8" key="1">
    <citation type="submission" date="2016-10" db="EMBL/GenBank/DDBJ databases">
        <authorList>
            <person name="Varghese N."/>
            <person name="Submissions S."/>
        </authorList>
    </citation>
    <scope>NUCLEOTIDE SEQUENCE [LARGE SCALE GENOMIC DNA]</scope>
    <source>
        <strain evidence="8">OK042</strain>
    </source>
</reference>
<dbReference type="InterPro" id="IPR010499">
    <property type="entry name" value="AraC_E-bd"/>
</dbReference>
<dbReference type="SUPFAM" id="SSF55136">
    <property type="entry name" value="Probable bacterial effector-binding domain"/>
    <property type="match status" value="1"/>
</dbReference>
<protein>
    <submittedName>
        <fullName evidence="7">Effector-binding domain-containing protein</fullName>
    </submittedName>
</protein>
<keyword evidence="1" id="KW-0678">Repressor</keyword>
<dbReference type="Pfam" id="PF06445">
    <property type="entry name" value="GyrI-like"/>
    <property type="match status" value="1"/>
</dbReference>
<keyword evidence="5" id="KW-0175">Coiled coil</keyword>
<dbReference type="Gene3D" id="1.10.1660.10">
    <property type="match status" value="1"/>
</dbReference>
<name>A0A1I3X2X9_9BACL</name>
<feature type="domain" description="HTH merR-type" evidence="6">
    <location>
        <begin position="1"/>
        <end position="71"/>
    </location>
</feature>
<dbReference type="PANTHER" id="PTHR30204:SF69">
    <property type="entry name" value="MERR-FAMILY TRANSCRIPTIONAL REGULATOR"/>
    <property type="match status" value="1"/>
</dbReference>
<dbReference type="SMART" id="SM00422">
    <property type="entry name" value="HTH_MERR"/>
    <property type="match status" value="1"/>
</dbReference>
<dbReference type="InterPro" id="IPR009061">
    <property type="entry name" value="DNA-bd_dom_put_sf"/>
</dbReference>
<organism evidence="7 8">
    <name type="scientific">Brevibacillus centrosporus</name>
    <dbReference type="NCBI Taxonomy" id="54910"/>
    <lineage>
        <taxon>Bacteria</taxon>
        <taxon>Bacillati</taxon>
        <taxon>Bacillota</taxon>
        <taxon>Bacilli</taxon>
        <taxon>Bacillales</taxon>
        <taxon>Paenibacillaceae</taxon>
        <taxon>Brevibacillus</taxon>
    </lineage>
</organism>
<dbReference type="CDD" id="cd01107">
    <property type="entry name" value="HTH_BmrR"/>
    <property type="match status" value="1"/>
</dbReference>
<dbReference type="InterPro" id="IPR047057">
    <property type="entry name" value="MerR_fam"/>
</dbReference>
<evidence type="ECO:0000259" key="6">
    <source>
        <dbReference type="PROSITE" id="PS50937"/>
    </source>
</evidence>
<gene>
    <name evidence="7" type="ORF">SAMN05518846_10922</name>
</gene>
<keyword evidence="4" id="KW-0804">Transcription</keyword>
<dbReference type="Pfam" id="PF13411">
    <property type="entry name" value="MerR_1"/>
    <property type="match status" value="1"/>
</dbReference>
<dbReference type="InterPro" id="IPR011256">
    <property type="entry name" value="Reg_factor_effector_dom_sf"/>
</dbReference>
<feature type="coiled-coil region" evidence="5">
    <location>
        <begin position="71"/>
        <end position="98"/>
    </location>
</feature>
<keyword evidence="2" id="KW-0805">Transcription regulation</keyword>
<dbReference type="Gene3D" id="3.20.80.10">
    <property type="entry name" value="Regulatory factor, effector binding domain"/>
    <property type="match status" value="1"/>
</dbReference>
<evidence type="ECO:0000256" key="4">
    <source>
        <dbReference type="ARBA" id="ARBA00023163"/>
    </source>
</evidence>
<dbReference type="InterPro" id="IPR029442">
    <property type="entry name" value="GyrI-like"/>
</dbReference>
<keyword evidence="3" id="KW-0238">DNA-binding</keyword>
<dbReference type="SMART" id="SM00871">
    <property type="entry name" value="AraC_E_bind"/>
    <property type="match status" value="1"/>
</dbReference>
<dbReference type="GO" id="GO:0003700">
    <property type="term" value="F:DNA-binding transcription factor activity"/>
    <property type="evidence" value="ECO:0007669"/>
    <property type="project" value="InterPro"/>
</dbReference>
<dbReference type="AlphaFoldDB" id="A0A1I3X2X9"/>